<dbReference type="SUPFAM" id="SSF55729">
    <property type="entry name" value="Acyl-CoA N-acyltransferases (Nat)"/>
    <property type="match status" value="1"/>
</dbReference>
<dbReference type="Pfam" id="PF00583">
    <property type="entry name" value="Acetyltransf_1"/>
    <property type="match status" value="1"/>
</dbReference>
<evidence type="ECO:0000259" key="3">
    <source>
        <dbReference type="PROSITE" id="PS51186"/>
    </source>
</evidence>
<dbReference type="InterPro" id="IPR000182">
    <property type="entry name" value="GNAT_dom"/>
</dbReference>
<protein>
    <recommendedName>
        <fullName evidence="3">N-acetyltransferase domain-containing protein</fullName>
    </recommendedName>
</protein>
<dbReference type="PROSITE" id="PS51186">
    <property type="entry name" value="GNAT"/>
    <property type="match status" value="1"/>
</dbReference>
<keyword evidence="5" id="KW-1185">Reference proteome</keyword>
<dbReference type="GO" id="GO:0008080">
    <property type="term" value="F:N-acetyltransferase activity"/>
    <property type="evidence" value="ECO:0007669"/>
    <property type="project" value="UniProtKB-ARBA"/>
</dbReference>
<dbReference type="InterPro" id="IPR016181">
    <property type="entry name" value="Acyl_CoA_acyltransferase"/>
</dbReference>
<organism evidence="4 5">
    <name type="scientific">Niveispirillum lacus</name>
    <dbReference type="NCBI Taxonomy" id="1981099"/>
    <lineage>
        <taxon>Bacteria</taxon>
        <taxon>Pseudomonadati</taxon>
        <taxon>Pseudomonadota</taxon>
        <taxon>Alphaproteobacteria</taxon>
        <taxon>Rhodospirillales</taxon>
        <taxon>Azospirillaceae</taxon>
        <taxon>Niveispirillum</taxon>
    </lineage>
</organism>
<dbReference type="CDD" id="cd04301">
    <property type="entry name" value="NAT_SF"/>
    <property type="match status" value="1"/>
</dbReference>
<evidence type="ECO:0000256" key="2">
    <source>
        <dbReference type="ARBA" id="ARBA00023315"/>
    </source>
</evidence>
<sequence>MPLSDCGPVISQTKSHIGVRRAILADADLVCAFVAALSAEEGMEPPALTPAKFRRQGFGEDALFRCLVAEIGDRMAGMVLLTPGYDSQTATGGMMLENIYVEPGSRRLGVGRALMAAAGRMAQDQGLSWICWHARPANVRADLFYRALGARTESVTLLGIDVKLLAGHGSSRL</sequence>
<reference evidence="4 5" key="1">
    <citation type="submission" date="2017-07" db="EMBL/GenBank/DDBJ databases">
        <title>Niveispirillum cyanobacteriorum sp. nov., isolated from cyanobacterial aggregates in a eutrophic lake.</title>
        <authorList>
            <person name="Cai H."/>
        </authorList>
    </citation>
    <scope>NUCLEOTIDE SEQUENCE [LARGE SCALE GENOMIC DNA]</scope>
    <source>
        <strain evidence="5">TH1-14</strain>
    </source>
</reference>
<proteinExistence type="predicted"/>
<evidence type="ECO:0000256" key="1">
    <source>
        <dbReference type="ARBA" id="ARBA00022679"/>
    </source>
</evidence>
<dbReference type="EMBL" id="NOXU01000019">
    <property type="protein sequence ID" value="OYQ36971.1"/>
    <property type="molecule type" value="Genomic_DNA"/>
</dbReference>
<dbReference type="Proteomes" id="UP000216998">
    <property type="component" value="Unassembled WGS sequence"/>
</dbReference>
<keyword evidence="2" id="KW-0012">Acyltransferase</keyword>
<feature type="domain" description="N-acetyltransferase" evidence="3">
    <location>
        <begin position="17"/>
        <end position="167"/>
    </location>
</feature>
<dbReference type="InterPro" id="IPR051016">
    <property type="entry name" value="Diverse_Substrate_AcTransf"/>
</dbReference>
<accession>A0A255Z6D0</accession>
<evidence type="ECO:0000313" key="4">
    <source>
        <dbReference type="EMBL" id="OYQ36971.1"/>
    </source>
</evidence>
<gene>
    <name evidence="4" type="ORF">CHU95_03010</name>
</gene>
<evidence type="ECO:0000313" key="5">
    <source>
        <dbReference type="Proteomes" id="UP000216998"/>
    </source>
</evidence>
<keyword evidence="1" id="KW-0808">Transferase</keyword>
<dbReference type="PANTHER" id="PTHR10545:SF29">
    <property type="entry name" value="GH14572P-RELATED"/>
    <property type="match status" value="1"/>
</dbReference>
<name>A0A255Z6D0_9PROT</name>
<dbReference type="Gene3D" id="3.40.630.30">
    <property type="match status" value="1"/>
</dbReference>
<dbReference type="PANTHER" id="PTHR10545">
    <property type="entry name" value="DIAMINE N-ACETYLTRANSFERASE"/>
    <property type="match status" value="1"/>
</dbReference>
<comment type="caution">
    <text evidence="4">The sequence shown here is derived from an EMBL/GenBank/DDBJ whole genome shotgun (WGS) entry which is preliminary data.</text>
</comment>
<dbReference type="AlphaFoldDB" id="A0A255Z6D0"/>